<evidence type="ECO:0000313" key="2">
    <source>
        <dbReference type="Proteomes" id="UP000016496"/>
    </source>
</evidence>
<accession>U2CCJ3</accession>
<proteinExistence type="predicted"/>
<gene>
    <name evidence="1" type="ORF">HMPREF1981_02909</name>
</gene>
<evidence type="ECO:0000313" key="1">
    <source>
        <dbReference type="EMBL" id="ERI81723.1"/>
    </source>
</evidence>
<name>U2CCJ3_9BACE</name>
<comment type="caution">
    <text evidence="1">The sequence shown here is derived from an EMBL/GenBank/DDBJ whole genome shotgun (WGS) entry which is preliminary data.</text>
</comment>
<organism evidence="1 2">
    <name type="scientific">Bacteroides pyogenes F0041</name>
    <dbReference type="NCBI Taxonomy" id="1321819"/>
    <lineage>
        <taxon>Bacteria</taxon>
        <taxon>Pseudomonadati</taxon>
        <taxon>Bacteroidota</taxon>
        <taxon>Bacteroidia</taxon>
        <taxon>Bacteroidales</taxon>
        <taxon>Bacteroidaceae</taxon>
        <taxon>Bacteroides</taxon>
    </lineage>
</organism>
<dbReference type="PATRIC" id="fig|1321819.3.peg.2686"/>
<dbReference type="EMBL" id="AWSV01000154">
    <property type="protein sequence ID" value="ERI81723.1"/>
    <property type="molecule type" value="Genomic_DNA"/>
</dbReference>
<dbReference type="AlphaFoldDB" id="U2CCJ3"/>
<protein>
    <submittedName>
        <fullName evidence="1">Uncharacterized protein</fullName>
    </submittedName>
</protein>
<dbReference type="Proteomes" id="UP000016496">
    <property type="component" value="Unassembled WGS sequence"/>
</dbReference>
<sequence length="53" mass="6330">MKPPLDMFLRKPFPCLDTPLPAFSFFHCIDEILLCVLCTKIRVYFYMNNPYLL</sequence>
<reference evidence="1 2" key="1">
    <citation type="submission" date="2013-08" db="EMBL/GenBank/DDBJ databases">
        <authorList>
            <person name="Weinstock G."/>
            <person name="Sodergren E."/>
            <person name="Wylie T."/>
            <person name="Fulton L."/>
            <person name="Fulton R."/>
            <person name="Fronick C."/>
            <person name="O'Laughlin M."/>
            <person name="Godfrey J."/>
            <person name="Miner T."/>
            <person name="Herter B."/>
            <person name="Appelbaum E."/>
            <person name="Cordes M."/>
            <person name="Lek S."/>
            <person name="Wollam A."/>
            <person name="Pepin K.H."/>
            <person name="Palsikar V.B."/>
            <person name="Mitreva M."/>
            <person name="Wilson R.K."/>
        </authorList>
    </citation>
    <scope>NUCLEOTIDE SEQUENCE [LARGE SCALE GENOMIC DNA]</scope>
    <source>
        <strain evidence="1 2">F0041</strain>
    </source>
</reference>
<dbReference type="HOGENOM" id="CLU_3058689_0_0_10"/>